<dbReference type="InterPro" id="IPR020560">
    <property type="entry name" value="PRibGlycinamide_synth_C-dom"/>
</dbReference>
<dbReference type="Gene3D" id="3.90.600.10">
    <property type="entry name" value="Phosphoribosylglycinamide synthetase, C-terminal domain"/>
    <property type="match status" value="1"/>
</dbReference>
<dbReference type="NCBIfam" id="TIGR00877">
    <property type="entry name" value="purD"/>
    <property type="match status" value="1"/>
</dbReference>
<evidence type="ECO:0000256" key="10">
    <source>
        <dbReference type="HAMAP-Rule" id="MF_00138"/>
    </source>
</evidence>
<evidence type="ECO:0000256" key="4">
    <source>
        <dbReference type="ARBA" id="ARBA00022741"/>
    </source>
</evidence>
<dbReference type="UniPathway" id="UPA00074">
    <property type="reaction ID" value="UER00125"/>
</dbReference>
<dbReference type="GeneID" id="1464853"/>
<dbReference type="GO" id="GO:0009113">
    <property type="term" value="P:purine nucleobase biosynthetic process"/>
    <property type="evidence" value="ECO:0007669"/>
    <property type="project" value="InterPro"/>
</dbReference>
<keyword evidence="6 11" id="KW-0067">ATP-binding</keyword>
<dbReference type="Gene3D" id="3.30.470.20">
    <property type="entry name" value="ATP-grasp fold, B domain"/>
    <property type="match status" value="1"/>
</dbReference>
<dbReference type="AlphaFoldDB" id="A0A832SRY7"/>
<evidence type="ECO:0000256" key="2">
    <source>
        <dbReference type="ARBA" id="ARBA00013255"/>
    </source>
</evidence>
<name>A0A832SRY7_9CREN</name>
<dbReference type="GO" id="GO:0005524">
    <property type="term" value="F:ATP binding"/>
    <property type="evidence" value="ECO:0007669"/>
    <property type="project" value="UniProtKB-UniRule"/>
</dbReference>
<evidence type="ECO:0000256" key="1">
    <source>
        <dbReference type="ARBA" id="ARBA00005174"/>
    </source>
</evidence>
<proteinExistence type="inferred from homology"/>
<dbReference type="PANTHER" id="PTHR43472:SF1">
    <property type="entry name" value="PHOSPHORIBOSYLAMINE--GLYCINE LIGASE, CHLOROPLASTIC"/>
    <property type="match status" value="1"/>
</dbReference>
<keyword evidence="3 10" id="KW-0436">Ligase</keyword>
<sequence length="480" mass="52900">MEKVLVIGDGAREHAIAWGLDKSGVKIYAFMGHLNPGIAKIVKKTGGFYRIGKITDRSEAVKVAEEASPDLIVIGPEEPLFAGVSDELRSRGFAVLGAPSRGAVVEQRKDVARYLQWKYRIPGRLIYDVFSDVAEAYAFAKAIGSVAIKPVRQAGGKGVRLVYGNAKYLEGSLDEVITKGAREAKEQLASYKDAPQLVLVEEGVWGVEYTVQVLTDGESVFPFPPVQDNPHAYELGLGPECGGMGTVSPLPFIEEEEFEEAVAAVKATVEAVYKEFGVKYVGVLSGQMMLTALGPVVIEYYSRFGDPEALNAIYLYDGDLYDLFIKTVTGKLHQAERRFKNVYTVVKAVAPVGYPLDKKTAAGRRFDVDWVLVEREGCHVFFGSAAPSERGGYETLGSRALEILAPGSTPEEAYQKAERCAAAVKGDGLYHRKDIGSPEYMREMARRAEMVRAVYKWRRQMGLSEERLVWEPGRGLIRYK</sequence>
<dbReference type="InterPro" id="IPR000115">
    <property type="entry name" value="PRibGlycinamide_synth"/>
</dbReference>
<protein>
    <recommendedName>
        <fullName evidence="2 10">Phosphoribosylamine--glycine ligase</fullName>
        <ecNumber evidence="2 10">6.3.4.13</ecNumber>
    </recommendedName>
    <alternativeName>
        <fullName evidence="10">GARS</fullName>
    </alternativeName>
    <alternativeName>
        <fullName evidence="8 10">Glycinamide ribonucleotide synthetase</fullName>
    </alternativeName>
    <alternativeName>
        <fullName evidence="9 10">Phosphoribosylglycinamide synthetase</fullName>
    </alternativeName>
</protein>
<dbReference type="SUPFAM" id="SSF52440">
    <property type="entry name" value="PreATP-grasp domain"/>
    <property type="match status" value="1"/>
</dbReference>
<dbReference type="EMBL" id="DUJP01000018">
    <property type="protein sequence ID" value="HII46688.1"/>
    <property type="molecule type" value="Genomic_DNA"/>
</dbReference>
<dbReference type="InterPro" id="IPR016185">
    <property type="entry name" value="PreATP-grasp_dom_sf"/>
</dbReference>
<dbReference type="Proteomes" id="UP000651120">
    <property type="component" value="Unassembled WGS sequence"/>
</dbReference>
<dbReference type="SUPFAM" id="SSF51246">
    <property type="entry name" value="Rudiment single hybrid motif"/>
    <property type="match status" value="1"/>
</dbReference>
<dbReference type="PANTHER" id="PTHR43472">
    <property type="entry name" value="PHOSPHORIBOSYLAMINE--GLYCINE LIGASE"/>
    <property type="match status" value="1"/>
</dbReference>
<evidence type="ECO:0000256" key="11">
    <source>
        <dbReference type="PROSITE-ProRule" id="PRU00409"/>
    </source>
</evidence>
<dbReference type="SUPFAM" id="SSF56059">
    <property type="entry name" value="Glutathione synthetase ATP-binding domain-like"/>
    <property type="match status" value="1"/>
</dbReference>
<evidence type="ECO:0000313" key="14">
    <source>
        <dbReference type="Proteomes" id="UP000651120"/>
    </source>
</evidence>
<dbReference type="SMART" id="SM01210">
    <property type="entry name" value="GARS_C"/>
    <property type="match status" value="1"/>
</dbReference>
<dbReference type="PROSITE" id="PS50975">
    <property type="entry name" value="ATP_GRASP"/>
    <property type="match status" value="1"/>
</dbReference>
<dbReference type="GO" id="GO:0046872">
    <property type="term" value="F:metal ion binding"/>
    <property type="evidence" value="ECO:0007669"/>
    <property type="project" value="InterPro"/>
</dbReference>
<dbReference type="Pfam" id="PF02843">
    <property type="entry name" value="GARS_C"/>
    <property type="match status" value="1"/>
</dbReference>
<dbReference type="InterPro" id="IPR037123">
    <property type="entry name" value="PRibGlycinamide_synth_C_sf"/>
</dbReference>
<dbReference type="GO" id="GO:0006189">
    <property type="term" value="P:'de novo' IMP biosynthetic process"/>
    <property type="evidence" value="ECO:0007669"/>
    <property type="project" value="UniProtKB-UniRule"/>
</dbReference>
<comment type="caution">
    <text evidence="13">The sequence shown here is derived from an EMBL/GenBank/DDBJ whole genome shotgun (WGS) entry which is preliminary data.</text>
</comment>
<dbReference type="Pfam" id="PF01071">
    <property type="entry name" value="GARS_A"/>
    <property type="match status" value="1"/>
</dbReference>
<organism evidence="13 14">
    <name type="scientific">Pyrobaculum aerophilum</name>
    <dbReference type="NCBI Taxonomy" id="13773"/>
    <lineage>
        <taxon>Archaea</taxon>
        <taxon>Thermoproteota</taxon>
        <taxon>Thermoprotei</taxon>
        <taxon>Thermoproteales</taxon>
        <taxon>Thermoproteaceae</taxon>
        <taxon>Pyrobaculum</taxon>
    </lineage>
</organism>
<accession>A0A832SRY7</accession>
<feature type="domain" description="ATP-grasp" evidence="12">
    <location>
        <begin position="111"/>
        <end position="329"/>
    </location>
</feature>
<dbReference type="HAMAP" id="MF_00138">
    <property type="entry name" value="GARS"/>
    <property type="match status" value="1"/>
</dbReference>
<dbReference type="InterPro" id="IPR020562">
    <property type="entry name" value="PRibGlycinamide_synth_N"/>
</dbReference>
<comment type="pathway">
    <text evidence="1 10">Purine metabolism; IMP biosynthesis via de novo pathway; N(1)-(5-phospho-D-ribosyl)glycinamide from 5-phospho-alpha-D-ribose 1-diphosphate: step 2/2.</text>
</comment>
<dbReference type="InterPro" id="IPR020561">
    <property type="entry name" value="PRibGlycinamid_synth_ATP-grasp"/>
</dbReference>
<dbReference type="OMA" id="KATVCKY"/>
<evidence type="ECO:0000313" key="13">
    <source>
        <dbReference type="EMBL" id="HII46688.1"/>
    </source>
</evidence>
<dbReference type="RefSeq" id="WP_011007107.1">
    <property type="nucleotide sequence ID" value="NZ_DUJP01000018.1"/>
</dbReference>
<dbReference type="SMART" id="SM01209">
    <property type="entry name" value="GARS_A"/>
    <property type="match status" value="1"/>
</dbReference>
<evidence type="ECO:0000256" key="7">
    <source>
        <dbReference type="ARBA" id="ARBA00038345"/>
    </source>
</evidence>
<keyword evidence="5 10" id="KW-0658">Purine biosynthesis</keyword>
<evidence type="ECO:0000256" key="6">
    <source>
        <dbReference type="ARBA" id="ARBA00022840"/>
    </source>
</evidence>
<reference evidence="13" key="1">
    <citation type="journal article" date="2020" name="bioRxiv">
        <title>A rank-normalized archaeal taxonomy based on genome phylogeny resolves widespread incomplete and uneven classifications.</title>
        <authorList>
            <person name="Rinke C."/>
            <person name="Chuvochina M."/>
            <person name="Mussig A.J."/>
            <person name="Chaumeil P.-A."/>
            <person name="Waite D.W."/>
            <person name="Whitman W.B."/>
            <person name="Parks D.H."/>
            <person name="Hugenholtz P."/>
        </authorList>
    </citation>
    <scope>NUCLEOTIDE SEQUENCE</scope>
    <source>
        <strain evidence="13">UBA8839</strain>
    </source>
</reference>
<comment type="similarity">
    <text evidence="7 10">Belongs to the GARS family.</text>
</comment>
<dbReference type="EC" id="6.3.4.13" evidence="2 10"/>
<dbReference type="Gene3D" id="3.40.50.20">
    <property type="match status" value="1"/>
</dbReference>
<evidence type="ECO:0000256" key="3">
    <source>
        <dbReference type="ARBA" id="ARBA00022598"/>
    </source>
</evidence>
<keyword evidence="4 11" id="KW-0547">Nucleotide-binding</keyword>
<comment type="catalytic activity">
    <reaction evidence="10">
        <text>5-phospho-beta-D-ribosylamine + glycine + ATP = N(1)-(5-phospho-beta-D-ribosyl)glycinamide + ADP + phosphate + H(+)</text>
        <dbReference type="Rhea" id="RHEA:17453"/>
        <dbReference type="ChEBI" id="CHEBI:15378"/>
        <dbReference type="ChEBI" id="CHEBI:30616"/>
        <dbReference type="ChEBI" id="CHEBI:43474"/>
        <dbReference type="ChEBI" id="CHEBI:57305"/>
        <dbReference type="ChEBI" id="CHEBI:58681"/>
        <dbReference type="ChEBI" id="CHEBI:143788"/>
        <dbReference type="ChEBI" id="CHEBI:456216"/>
        <dbReference type="EC" id="6.3.4.13"/>
    </reaction>
</comment>
<evidence type="ECO:0000256" key="9">
    <source>
        <dbReference type="ARBA" id="ARBA00042864"/>
    </source>
</evidence>
<evidence type="ECO:0000259" key="12">
    <source>
        <dbReference type="PROSITE" id="PS50975"/>
    </source>
</evidence>
<evidence type="ECO:0000256" key="5">
    <source>
        <dbReference type="ARBA" id="ARBA00022755"/>
    </source>
</evidence>
<gene>
    <name evidence="10" type="primary">purD</name>
    <name evidence="13" type="ORF">HA333_04355</name>
</gene>
<dbReference type="GO" id="GO:0004637">
    <property type="term" value="F:phosphoribosylamine-glycine ligase activity"/>
    <property type="evidence" value="ECO:0007669"/>
    <property type="project" value="UniProtKB-UniRule"/>
</dbReference>
<evidence type="ECO:0000256" key="8">
    <source>
        <dbReference type="ARBA" id="ARBA00042242"/>
    </source>
</evidence>
<dbReference type="Pfam" id="PF02844">
    <property type="entry name" value="GARS_N"/>
    <property type="match status" value="1"/>
</dbReference>
<dbReference type="InterPro" id="IPR011054">
    <property type="entry name" value="Rudment_hybrid_motif"/>
</dbReference>
<dbReference type="InterPro" id="IPR011761">
    <property type="entry name" value="ATP-grasp"/>
</dbReference>